<sequence>MSSFDDVAFPHPLSRRSAGGPEFRTAIVETASGREYRNQEWAAARLRFDAARGLRSVAERDALLAFFYARRGRARSFPLRDFSDHSSAPSGPGGGTGTPDPGDQSLGEGDGQTTAFQLLKWYGEGAGAYARTILLPVTASVRVALDGVEQASGWSVSRPGGVVTFETPPANGVLVSAGFLFEVPVRFDADRIEMQWISPAAQELGEVPLVEVRDL</sequence>
<dbReference type="EMBL" id="JARHUD010000011">
    <property type="protein sequence ID" value="MDF2097318.1"/>
    <property type="molecule type" value="Genomic_DNA"/>
</dbReference>
<feature type="region of interest" description="Disordered" evidence="1">
    <location>
        <begin position="79"/>
        <end position="110"/>
    </location>
</feature>
<organism evidence="3 4">
    <name type="scientific">Aquibaculum arenosum</name>
    <dbReference type="NCBI Taxonomy" id="3032591"/>
    <lineage>
        <taxon>Bacteria</taxon>
        <taxon>Pseudomonadati</taxon>
        <taxon>Pseudomonadota</taxon>
        <taxon>Alphaproteobacteria</taxon>
        <taxon>Rhodospirillales</taxon>
        <taxon>Rhodovibrionaceae</taxon>
        <taxon>Aquibaculum</taxon>
    </lineage>
</organism>
<dbReference type="Proteomes" id="UP001215503">
    <property type="component" value="Unassembled WGS sequence"/>
</dbReference>
<dbReference type="NCBIfam" id="TIGR02217">
    <property type="entry name" value="chp_TIGR02217"/>
    <property type="match status" value="1"/>
</dbReference>
<dbReference type="InterPro" id="IPR011740">
    <property type="entry name" value="DUF2460"/>
</dbReference>
<proteinExistence type="predicted"/>
<accession>A0ABT5YQR8</accession>
<evidence type="ECO:0000256" key="1">
    <source>
        <dbReference type="SAM" id="MobiDB-lite"/>
    </source>
</evidence>
<keyword evidence="4" id="KW-1185">Reference proteome</keyword>
<feature type="region of interest" description="Disordered" evidence="1">
    <location>
        <begin position="1"/>
        <end position="20"/>
    </location>
</feature>
<comment type="caution">
    <text evidence="3">The sequence shown here is derived from an EMBL/GenBank/DDBJ whole genome shotgun (WGS) entry which is preliminary data.</text>
</comment>
<dbReference type="Pfam" id="PF09343">
    <property type="entry name" value="DUF2460"/>
    <property type="match status" value="1"/>
</dbReference>
<evidence type="ECO:0000313" key="4">
    <source>
        <dbReference type="Proteomes" id="UP001215503"/>
    </source>
</evidence>
<evidence type="ECO:0000313" key="3">
    <source>
        <dbReference type="EMBL" id="MDF2097318.1"/>
    </source>
</evidence>
<feature type="domain" description="DUF2460" evidence="2">
    <location>
        <begin position="5"/>
        <end position="213"/>
    </location>
</feature>
<reference evidence="3 4" key="1">
    <citation type="submission" date="2023-03" db="EMBL/GenBank/DDBJ databases">
        <title>Fodinicurvata sp. CAU 1616 isolated from sea sendiment.</title>
        <authorList>
            <person name="Kim W."/>
        </authorList>
    </citation>
    <scope>NUCLEOTIDE SEQUENCE [LARGE SCALE GENOMIC DNA]</scope>
    <source>
        <strain evidence="3 4">CAU 1616</strain>
    </source>
</reference>
<evidence type="ECO:0000259" key="2">
    <source>
        <dbReference type="Pfam" id="PF09343"/>
    </source>
</evidence>
<protein>
    <submittedName>
        <fullName evidence="3">DUF2460 domain-containing protein</fullName>
    </submittedName>
</protein>
<dbReference type="RefSeq" id="WP_275824100.1">
    <property type="nucleotide sequence ID" value="NZ_JARHUD010000011.1"/>
</dbReference>
<gene>
    <name evidence="3" type="ORF">P2G67_15160</name>
</gene>
<name>A0ABT5YQR8_9PROT</name>